<comment type="similarity">
    <text evidence="1">Belongs to the SCO1/2 family.</text>
</comment>
<organism evidence="4 5">
    <name type="scientific">Herminiimonas contaminans</name>
    <dbReference type="NCBI Taxonomy" id="1111140"/>
    <lineage>
        <taxon>Bacteria</taxon>
        <taxon>Pseudomonadati</taxon>
        <taxon>Pseudomonadota</taxon>
        <taxon>Betaproteobacteria</taxon>
        <taxon>Burkholderiales</taxon>
        <taxon>Oxalobacteraceae</taxon>
        <taxon>Herminiimonas</taxon>
    </lineage>
</organism>
<dbReference type="PROSITE" id="PS51257">
    <property type="entry name" value="PROKAR_LIPOPROTEIN"/>
    <property type="match status" value="1"/>
</dbReference>
<comment type="caution">
    <text evidence="4">The sequence shown here is derived from an EMBL/GenBank/DDBJ whole genome shotgun (WGS) entry which is preliminary data.</text>
</comment>
<dbReference type="PROSITE" id="PS51352">
    <property type="entry name" value="THIOREDOXIN_2"/>
    <property type="match status" value="1"/>
</dbReference>
<evidence type="ECO:0000259" key="3">
    <source>
        <dbReference type="PROSITE" id="PS51352"/>
    </source>
</evidence>
<feature type="domain" description="Thioredoxin" evidence="3">
    <location>
        <begin position="33"/>
        <end position="193"/>
    </location>
</feature>
<dbReference type="EMBL" id="JADOEL010000017">
    <property type="protein sequence ID" value="MBF8179270.1"/>
    <property type="molecule type" value="Genomic_DNA"/>
</dbReference>
<evidence type="ECO:0000313" key="5">
    <source>
        <dbReference type="Proteomes" id="UP000657372"/>
    </source>
</evidence>
<dbReference type="InterPro" id="IPR013766">
    <property type="entry name" value="Thioredoxin_domain"/>
</dbReference>
<proteinExistence type="inferred from homology"/>
<evidence type="ECO:0000256" key="2">
    <source>
        <dbReference type="ARBA" id="ARBA00023008"/>
    </source>
</evidence>
<dbReference type="Pfam" id="PF02630">
    <property type="entry name" value="SCO1-SenC"/>
    <property type="match status" value="1"/>
</dbReference>
<dbReference type="PANTHER" id="PTHR12151">
    <property type="entry name" value="ELECTRON TRANSPORT PROTIN SCO1/SENC FAMILY MEMBER"/>
    <property type="match status" value="1"/>
</dbReference>
<evidence type="ECO:0000256" key="1">
    <source>
        <dbReference type="ARBA" id="ARBA00010996"/>
    </source>
</evidence>
<dbReference type="InterPro" id="IPR036249">
    <property type="entry name" value="Thioredoxin-like_sf"/>
</dbReference>
<gene>
    <name evidence="4" type="ORF">IXC47_16430</name>
</gene>
<dbReference type="Gene3D" id="3.40.30.10">
    <property type="entry name" value="Glutaredoxin"/>
    <property type="match status" value="1"/>
</dbReference>
<dbReference type="PANTHER" id="PTHR12151:SF25">
    <property type="entry name" value="LINALOOL DEHYDRATASE_ISOMERASE DOMAIN-CONTAINING PROTEIN"/>
    <property type="match status" value="1"/>
</dbReference>
<name>A0ABS0EWX9_9BURK</name>
<reference evidence="4 5" key="1">
    <citation type="submission" date="2020-11" db="EMBL/GenBank/DDBJ databases">
        <title>WGS of Herminiimonas contaminans strain Marseille-Q4544 isolated from planarians Schmidtea mediterranea.</title>
        <authorList>
            <person name="Kangale L."/>
        </authorList>
    </citation>
    <scope>NUCLEOTIDE SEQUENCE [LARGE SCALE GENOMIC DNA]</scope>
    <source>
        <strain evidence="4 5">Marseille-Q4544</strain>
    </source>
</reference>
<dbReference type="SUPFAM" id="SSF52833">
    <property type="entry name" value="Thioredoxin-like"/>
    <property type="match status" value="1"/>
</dbReference>
<dbReference type="CDD" id="cd02968">
    <property type="entry name" value="SCO"/>
    <property type="match status" value="1"/>
</dbReference>
<evidence type="ECO:0000313" key="4">
    <source>
        <dbReference type="EMBL" id="MBF8179270.1"/>
    </source>
</evidence>
<dbReference type="InterPro" id="IPR003782">
    <property type="entry name" value="SCO1/SenC"/>
</dbReference>
<accession>A0ABS0EWX9</accession>
<dbReference type="Proteomes" id="UP000657372">
    <property type="component" value="Unassembled WGS sequence"/>
</dbReference>
<keyword evidence="2" id="KW-0186">Copper</keyword>
<sequence>MTHSRLLAVLLTLCVLLTGCVPREKMSPTAIDITGLEYGKDFKLSDPGGKERTLKEFRGKVVMVFFGFTQCPDVCPTALYRAAEVKKKLGEEGSKFQTIFVTVDPERDTPTLLKDYTHAFDDSFLGLYTDLENTRKTADDFRIYYAKVSTGSTYTMDHTAISYLYDTKGNIRIGIKPNASIDDVTQDVRFLLQN</sequence>
<protein>
    <submittedName>
        <fullName evidence="4">SCO family protein</fullName>
    </submittedName>
</protein>
<keyword evidence="5" id="KW-1185">Reference proteome</keyword>